<sequence>MNAIQDKCRPKHQVLVLKCYPKTSKGAVDVVPNSSELSYLLFYATSRRSKIQKIGAFLEKKTANDVWRMRIGNVQVTLGILAAIVEKSPKDAVLIAPCVLKVLELILRSDDITMVESSLPTFEAFCQHHDLSSLFGDSAYLQQYQSVVQSYAQLASTRHVPAKGPVSKPLQFRWRNAGLEAIKHVAGSDALSSVSGRQIDVIVPMILENMWSADDRIFDTLLERVQMEGKPVSDKRLHRRSSIAAEKAAETSGDTNPLALSGTAVDVDNLAEEDTGVSATQCLKSIFVIPNRAQIYGATNALLKFISKRVAEGETLLTTDKTSGSDLGWAIKVYDIIARWAPVQDRYVILLATMDVLNQTPMREESLQRHLTFTAMMQSLLRSDVNLIGLSVMDVLLGLVRQIKKLFHLQHKGSSHDSSQSDERTDTEQETTPSRSQCAELLERLECCSSDLANHVYYADQVSDMIAALFGRIRHSRSTSIASLAGAAAAAERGEDHHGAEGTAAPPYAADLSRSQSLQETYFSHSNGRQSALKIIKSILLTASPKNGLGNNSNNKNNNNNNMGLSRNRVPIQAWEGTQWLLRDPIGDVRRAYVDALTTWLDREMARVDLIATDDFLTVSQGPGPGKAGREVPGARRVASSTCNRERQQRARRCQFLPLLHLAIYDSALQFVDYDNDMILLHGLLSKLVFKLGVNAARYGIPMVYRLQEDIQVLEQPIHKVRIASLCHGYFWALAEKFDFEASVVGRAIYNEISRRKNKGFWVQGVHIPAPTPMQVGPPGVARPHLQWNLGSLETEEILPFDDRSSLVECIAASYRETNLSPPTSPAASPNRTQNGPVLGFNTGAIPTTRDGARERECEREELPHQFRENMLSEWCRESALAAITAAGKAESVSGSKAGTTGTRENRLTINTGTAGPNGSSNGFWFGSPIESQQNARPQTVQTHGGGGLTPVSKLRNASMVGRLPPSDSVTSRMGVVASVEQLKTVLSGRVSRESAAGIAGAEDGSDESMMSCEYSMSDDTTSFNPAASSTEAPTTAAGVGEALARSVSASASVRGPVCSNTSTSAHEGGSCAAQTFYGGNNDEVPPVPPLPNLSTLSSRVGTQPSEFSGAKRNWSGHAVGGESFQSTCMHFRQESSKSMDLQELLRGIDSRWGEGSLGNSAKPPY</sequence>
<accession>A0A1B5KV19</accession>
<reference evidence="4" key="1">
    <citation type="journal article" date="2016" name="Genome Announc.">
        <title>Genome sequence of Ustilaginoidea virens IPU010, a rice pathogenic fungus causing false smut.</title>
        <authorList>
            <person name="Kumagai T."/>
            <person name="Ishii T."/>
            <person name="Terai G."/>
            <person name="Umemura M."/>
            <person name="Machida M."/>
            <person name="Asai K."/>
        </authorList>
    </citation>
    <scope>NUCLEOTIDE SEQUENCE [LARGE SCALE GENOMIC DNA]</scope>
    <source>
        <strain evidence="4">IPU010</strain>
    </source>
</reference>
<comment type="caution">
    <text evidence="3">The sequence shown here is derived from an EMBL/GenBank/DDBJ whole genome shotgun (WGS) entry which is preliminary data.</text>
</comment>
<feature type="region of interest" description="Disordered" evidence="2">
    <location>
        <begin position="412"/>
        <end position="436"/>
    </location>
</feature>
<feature type="compositionally biased region" description="Polar residues" evidence="2">
    <location>
        <begin position="819"/>
        <end position="836"/>
    </location>
</feature>
<feature type="region of interest" description="Disordered" evidence="2">
    <location>
        <begin position="893"/>
        <end position="919"/>
    </location>
</feature>
<dbReference type="GO" id="GO:0072659">
    <property type="term" value="P:protein localization to plasma membrane"/>
    <property type="evidence" value="ECO:0007669"/>
    <property type="project" value="InterPro"/>
</dbReference>
<evidence type="ECO:0008006" key="5">
    <source>
        <dbReference type="Google" id="ProtNLM"/>
    </source>
</evidence>
<proteinExistence type="inferred from homology"/>
<dbReference type="InterPro" id="IPR039786">
    <property type="entry name" value="EFR3"/>
</dbReference>
<dbReference type="Proteomes" id="UP000054053">
    <property type="component" value="Unassembled WGS sequence"/>
</dbReference>
<dbReference type="GO" id="GO:0005886">
    <property type="term" value="C:plasma membrane"/>
    <property type="evidence" value="ECO:0007669"/>
    <property type="project" value="TreeGrafter"/>
</dbReference>
<evidence type="ECO:0000256" key="2">
    <source>
        <dbReference type="SAM" id="MobiDB-lite"/>
    </source>
</evidence>
<comment type="similarity">
    <text evidence="1">Belongs to the EFR3 family.</text>
</comment>
<name>A0A1B5KV19_USTVR</name>
<feature type="region of interest" description="Disordered" evidence="2">
    <location>
        <begin position="1016"/>
        <end position="1038"/>
    </location>
</feature>
<dbReference type="Pfam" id="PF21072">
    <property type="entry name" value="EFR3"/>
    <property type="match status" value="1"/>
</dbReference>
<feature type="region of interest" description="Disordered" evidence="2">
    <location>
        <begin position="546"/>
        <end position="565"/>
    </location>
</feature>
<evidence type="ECO:0000313" key="4">
    <source>
        <dbReference type="Proteomes" id="UP000054053"/>
    </source>
</evidence>
<organism evidence="3 4">
    <name type="scientific">Ustilaginoidea virens</name>
    <name type="common">Rice false smut fungus</name>
    <name type="synonym">Villosiclava virens</name>
    <dbReference type="NCBI Taxonomy" id="1159556"/>
    <lineage>
        <taxon>Eukaryota</taxon>
        <taxon>Fungi</taxon>
        <taxon>Dikarya</taxon>
        <taxon>Ascomycota</taxon>
        <taxon>Pezizomycotina</taxon>
        <taxon>Sordariomycetes</taxon>
        <taxon>Hypocreomycetidae</taxon>
        <taxon>Hypocreales</taxon>
        <taxon>Clavicipitaceae</taxon>
        <taxon>Ustilaginoidea</taxon>
    </lineage>
</organism>
<dbReference type="PANTHER" id="PTHR47766">
    <property type="entry name" value="PROTEIN EFR3"/>
    <property type="match status" value="1"/>
</dbReference>
<dbReference type="EMBL" id="BBTG02000002">
    <property type="protein sequence ID" value="GAO14833.1"/>
    <property type="molecule type" value="Genomic_DNA"/>
</dbReference>
<dbReference type="AlphaFoldDB" id="A0A1B5KV19"/>
<evidence type="ECO:0000313" key="3">
    <source>
        <dbReference type="EMBL" id="GAO14833.1"/>
    </source>
</evidence>
<evidence type="ECO:0000256" key="1">
    <source>
        <dbReference type="ARBA" id="ARBA00010216"/>
    </source>
</evidence>
<dbReference type="InterPro" id="IPR049150">
    <property type="entry name" value="EFR3_HEAT-like_rpt"/>
</dbReference>
<gene>
    <name evidence="3" type="ORF">UVI_02005600</name>
</gene>
<protein>
    <recommendedName>
        <fullName evidence="5">Protein EFR3</fullName>
    </recommendedName>
</protein>
<feature type="region of interest" description="Disordered" evidence="2">
    <location>
        <begin position="819"/>
        <end position="854"/>
    </location>
</feature>
<dbReference type="PANTHER" id="PTHR47766:SF1">
    <property type="entry name" value="PROTEIN EFR3"/>
    <property type="match status" value="1"/>
</dbReference>
<feature type="compositionally biased region" description="Low complexity" evidence="2">
    <location>
        <begin position="1026"/>
        <end position="1038"/>
    </location>
</feature>